<proteinExistence type="predicted"/>
<organism evidence="1 2">
    <name type="scientific">Alkalicoccobacillus gibsonii</name>
    <dbReference type="NCBI Taxonomy" id="79881"/>
    <lineage>
        <taxon>Bacteria</taxon>
        <taxon>Bacillati</taxon>
        <taxon>Bacillota</taxon>
        <taxon>Bacilli</taxon>
        <taxon>Bacillales</taxon>
        <taxon>Bacillaceae</taxon>
        <taxon>Alkalicoccobacillus</taxon>
    </lineage>
</organism>
<dbReference type="RefSeq" id="WP_343131955.1">
    <property type="nucleotide sequence ID" value="NZ_JBCITK010000001.1"/>
</dbReference>
<protein>
    <submittedName>
        <fullName evidence="1">Uncharacterized protein</fullName>
    </submittedName>
</protein>
<accession>A0ABU9VNA1</accession>
<gene>
    <name evidence="1" type="ORF">MKY91_19635</name>
</gene>
<dbReference type="Proteomes" id="UP001418796">
    <property type="component" value="Unassembled WGS sequence"/>
</dbReference>
<evidence type="ECO:0000313" key="1">
    <source>
        <dbReference type="EMBL" id="MEN0645381.1"/>
    </source>
</evidence>
<dbReference type="EMBL" id="JBCITK010000001">
    <property type="protein sequence ID" value="MEN0645381.1"/>
    <property type="molecule type" value="Genomic_DNA"/>
</dbReference>
<name>A0ABU9VNA1_9BACI</name>
<evidence type="ECO:0000313" key="2">
    <source>
        <dbReference type="Proteomes" id="UP001418796"/>
    </source>
</evidence>
<reference evidence="1 2" key="1">
    <citation type="submission" date="2024-03" db="EMBL/GenBank/DDBJ databases">
        <title>Bacilli Hybrid Assemblies.</title>
        <authorList>
            <person name="Kovac J."/>
        </authorList>
    </citation>
    <scope>NUCLEOTIDE SEQUENCE [LARGE SCALE GENOMIC DNA]</scope>
    <source>
        <strain evidence="1 2">FSL R7-0666</strain>
    </source>
</reference>
<comment type="caution">
    <text evidence="1">The sequence shown here is derived from an EMBL/GenBank/DDBJ whole genome shotgun (WGS) entry which is preliminary data.</text>
</comment>
<sequence length="68" mass="8020">MIRVVNAYYGHDAMIKREEGQKTIVDLNGAVFRLQNIDDKDITDTMCIFLEKKLYMMEWKIPFVEMCG</sequence>
<keyword evidence="2" id="KW-1185">Reference proteome</keyword>